<dbReference type="Proteomes" id="UP000377595">
    <property type="component" value="Unassembled WGS sequence"/>
</dbReference>
<evidence type="ECO:0008006" key="3">
    <source>
        <dbReference type="Google" id="ProtNLM"/>
    </source>
</evidence>
<keyword evidence="2" id="KW-1185">Reference proteome</keyword>
<dbReference type="EMBL" id="BLAF01000095">
    <property type="protein sequence ID" value="GES26723.1"/>
    <property type="molecule type" value="Genomic_DNA"/>
</dbReference>
<sequence>MTQMSIHMDGFFGCRQWFFFDDVWAAAHPDLATSLMHYGVHWDPRCLRGHGILKGNFSTEVTGDNPRVVETGSGDERDAQPFAHLGTPLELLYRSILVVFMRAKDRFVVHLRPGEVAAELGRDGDEALVPALEKLVGWGNLRADADTDRVTSVEDFHRKRFLFQLTPEGYAAEQAIALYEESVGQRGALQSVALADIADQLAALAVLASAADPDPVRTHLLLLGLTERFTSLADNAQAFMASLRRAIDFSDGDVDDFVVYKERLIDYINRFIADLANSGARIAVLLAELAGLGHERLLRLAARREAADAVPDGDDASAAMDRAEQEAFETWQNRWRGLTGWFVSTRTRSSQAKLLRQSAITAIKQLIDAVGLLNERRSGRSDRSTDFRTLARWFAEVPDDDAAHRLFRVAFGLNPARHLTVAGATLDAWQEDQPGPATPWAEAPRIRISPQLRKTGSYERRGKPNKIKSRDVERRFLLEQADREAAETAAARDRLCTDGPVLLSKLDVLDPRVFRLFLGLLGDALSARMPGETEVKTVTADGSFEIRLSLVPDGGDIRILTGDGVLTGPEHLIEITDLMGES</sequence>
<protein>
    <recommendedName>
        <fullName evidence="3">TIGR02677 family protein</fullName>
    </recommendedName>
</protein>
<evidence type="ECO:0000313" key="1">
    <source>
        <dbReference type="EMBL" id="GES26723.1"/>
    </source>
</evidence>
<dbReference type="InterPro" id="IPR013493">
    <property type="entry name" value="CHP02677"/>
</dbReference>
<name>A0A5M3Y3U4_9ACTN</name>
<dbReference type="RefSeq" id="WP_246265466.1">
    <property type="nucleotide sequence ID" value="NZ_BAAAHM010000049.1"/>
</dbReference>
<organism evidence="1 2">
    <name type="scientific">Acrocarpospora pleiomorpha</name>
    <dbReference type="NCBI Taxonomy" id="90975"/>
    <lineage>
        <taxon>Bacteria</taxon>
        <taxon>Bacillati</taxon>
        <taxon>Actinomycetota</taxon>
        <taxon>Actinomycetes</taxon>
        <taxon>Streptosporangiales</taxon>
        <taxon>Streptosporangiaceae</taxon>
        <taxon>Acrocarpospora</taxon>
    </lineage>
</organism>
<evidence type="ECO:0000313" key="2">
    <source>
        <dbReference type="Proteomes" id="UP000377595"/>
    </source>
</evidence>
<dbReference type="Pfam" id="PF09660">
    <property type="entry name" value="DUF2397"/>
    <property type="match status" value="1"/>
</dbReference>
<proteinExistence type="predicted"/>
<reference evidence="1 2" key="1">
    <citation type="submission" date="2019-10" db="EMBL/GenBank/DDBJ databases">
        <title>Whole genome shotgun sequence of Acrocarpospora pleiomorpha NBRC 16267.</title>
        <authorList>
            <person name="Ichikawa N."/>
            <person name="Kimura A."/>
            <person name="Kitahashi Y."/>
            <person name="Komaki H."/>
            <person name="Oguchi A."/>
        </authorList>
    </citation>
    <scope>NUCLEOTIDE SEQUENCE [LARGE SCALE GENOMIC DNA]</scope>
    <source>
        <strain evidence="1 2">NBRC 16267</strain>
    </source>
</reference>
<accession>A0A5M3Y3U4</accession>
<comment type="caution">
    <text evidence="1">The sequence shown here is derived from an EMBL/GenBank/DDBJ whole genome shotgun (WGS) entry which is preliminary data.</text>
</comment>
<dbReference type="AlphaFoldDB" id="A0A5M3Y3U4"/>
<dbReference type="NCBIfam" id="TIGR02677">
    <property type="entry name" value="TIGR02677 family protein"/>
    <property type="match status" value="1"/>
</dbReference>
<gene>
    <name evidence="1" type="ORF">Aple_096220</name>
</gene>